<feature type="transmembrane region" description="Helical" evidence="1">
    <location>
        <begin position="147"/>
        <end position="175"/>
    </location>
</feature>
<keyword evidence="1" id="KW-1133">Transmembrane helix</keyword>
<organism evidence="2">
    <name type="scientific">marine sediment metagenome</name>
    <dbReference type="NCBI Taxonomy" id="412755"/>
    <lineage>
        <taxon>unclassified sequences</taxon>
        <taxon>metagenomes</taxon>
        <taxon>ecological metagenomes</taxon>
    </lineage>
</organism>
<gene>
    <name evidence="2" type="ORF">LCGC14_1419790</name>
</gene>
<comment type="caution">
    <text evidence="2">The sequence shown here is derived from an EMBL/GenBank/DDBJ whole genome shotgun (WGS) entry which is preliminary data.</text>
</comment>
<reference evidence="2" key="1">
    <citation type="journal article" date="2015" name="Nature">
        <title>Complex archaea that bridge the gap between prokaryotes and eukaryotes.</title>
        <authorList>
            <person name="Spang A."/>
            <person name="Saw J.H."/>
            <person name="Jorgensen S.L."/>
            <person name="Zaremba-Niedzwiedzka K."/>
            <person name="Martijn J."/>
            <person name="Lind A.E."/>
            <person name="van Eijk R."/>
            <person name="Schleper C."/>
            <person name="Guy L."/>
            <person name="Ettema T.J."/>
        </authorList>
    </citation>
    <scope>NUCLEOTIDE SEQUENCE</scope>
</reference>
<evidence type="ECO:0008006" key="3">
    <source>
        <dbReference type="Google" id="ProtNLM"/>
    </source>
</evidence>
<feature type="transmembrane region" description="Helical" evidence="1">
    <location>
        <begin position="21"/>
        <end position="43"/>
    </location>
</feature>
<feature type="transmembrane region" description="Helical" evidence="1">
    <location>
        <begin position="49"/>
        <end position="68"/>
    </location>
</feature>
<dbReference type="InterPro" id="IPR052776">
    <property type="entry name" value="Chloro_ReproSupport/MetalTrans"/>
</dbReference>
<dbReference type="EMBL" id="LAZR01009456">
    <property type="protein sequence ID" value="KKM72506.1"/>
    <property type="molecule type" value="Genomic_DNA"/>
</dbReference>
<dbReference type="AlphaFoldDB" id="A0A0F9KCY2"/>
<feature type="non-terminal residue" evidence="2">
    <location>
        <position position="1"/>
    </location>
</feature>
<feature type="transmembrane region" description="Helical" evidence="1">
    <location>
        <begin position="119"/>
        <end position="141"/>
    </location>
</feature>
<protein>
    <recommendedName>
        <fullName evidence="3">Urease accessory protein UreH-like transmembrane domain-containing protein</fullName>
    </recommendedName>
</protein>
<accession>A0A0F9KCY2</accession>
<name>A0A0F9KCY2_9ZZZZ</name>
<feature type="transmembrane region" description="Helical" evidence="1">
    <location>
        <begin position="187"/>
        <end position="210"/>
    </location>
</feature>
<evidence type="ECO:0000313" key="2">
    <source>
        <dbReference type="EMBL" id="KKM72506.1"/>
    </source>
</evidence>
<keyword evidence="1" id="KW-0472">Membrane</keyword>
<proteinExistence type="predicted"/>
<evidence type="ECO:0000256" key="1">
    <source>
        <dbReference type="SAM" id="Phobius"/>
    </source>
</evidence>
<keyword evidence="1" id="KW-0812">Transmembrane</keyword>
<dbReference type="PANTHER" id="PTHR33876:SF4">
    <property type="entry name" value="CHLOROPLAST PROTEIN FOR GROWTH AND FERTILITY 2"/>
    <property type="match status" value="1"/>
</dbReference>
<dbReference type="PANTHER" id="PTHR33876">
    <property type="entry name" value="UNNAMED PRODUCT"/>
    <property type="match status" value="1"/>
</dbReference>
<sequence>GKALTERRDGPRRLIARGIAWGLGHTLALFFICATVIVLGLTISSRLEAGLEMVVGLMIAGLGLRVLWRLRRDRVHVHVHEHDGQRHIHAHSHKGETVPHGAAPHGHAHRPLRDNLGTLGVGLVHGAAGSAGLLVLTVAATDSLAQALAYCAVFGVGSLAGMATLSAAASLPLGLVQHGAGWVRPAVMAGIGGLAIWVGGSLALSSLGGLELARL</sequence>